<dbReference type="CDD" id="cd21175">
    <property type="entry name" value="LPMO_AA9"/>
    <property type="match status" value="1"/>
</dbReference>
<evidence type="ECO:0000259" key="6">
    <source>
        <dbReference type="Pfam" id="PF03443"/>
    </source>
</evidence>
<dbReference type="Gene3D" id="2.70.50.70">
    <property type="match status" value="1"/>
</dbReference>
<protein>
    <submittedName>
        <fullName evidence="7">Lytic polysaccharide monooxygenase</fullName>
    </submittedName>
</protein>
<proteinExistence type="predicted"/>
<evidence type="ECO:0000256" key="3">
    <source>
        <dbReference type="ARBA" id="ARBA00022525"/>
    </source>
</evidence>
<organism evidence="7 8">
    <name type="scientific">Zopfia rhizophila CBS 207.26</name>
    <dbReference type="NCBI Taxonomy" id="1314779"/>
    <lineage>
        <taxon>Eukaryota</taxon>
        <taxon>Fungi</taxon>
        <taxon>Dikarya</taxon>
        <taxon>Ascomycota</taxon>
        <taxon>Pezizomycotina</taxon>
        <taxon>Dothideomycetes</taxon>
        <taxon>Dothideomycetes incertae sedis</taxon>
        <taxon>Zopfiaceae</taxon>
        <taxon>Zopfia</taxon>
    </lineage>
</organism>
<dbReference type="Proteomes" id="UP000800200">
    <property type="component" value="Unassembled WGS sequence"/>
</dbReference>
<evidence type="ECO:0000313" key="7">
    <source>
        <dbReference type="EMBL" id="KAF2183192.1"/>
    </source>
</evidence>
<keyword evidence="5" id="KW-0732">Signal</keyword>
<dbReference type="InterPro" id="IPR005103">
    <property type="entry name" value="AA9_LPMO"/>
</dbReference>
<name>A0A6A6DXV2_9PEZI</name>
<dbReference type="InterPro" id="IPR049892">
    <property type="entry name" value="AA9"/>
</dbReference>
<accession>A0A6A6DXV2</accession>
<feature type="domain" description="Auxiliary Activity family 9 catalytic" evidence="6">
    <location>
        <begin position="20"/>
        <end position="246"/>
    </location>
</feature>
<comment type="subcellular location">
    <subcellularLocation>
        <location evidence="2">Secreted</location>
    </subcellularLocation>
</comment>
<keyword evidence="7" id="KW-0560">Oxidoreductase</keyword>
<dbReference type="GO" id="GO:0005576">
    <property type="term" value="C:extracellular region"/>
    <property type="evidence" value="ECO:0007669"/>
    <property type="project" value="UniProtKB-SubCell"/>
</dbReference>
<dbReference type="PANTHER" id="PTHR33353">
    <property type="entry name" value="PUTATIVE (AFU_ORTHOLOGUE AFUA_1G12560)-RELATED"/>
    <property type="match status" value="1"/>
</dbReference>
<evidence type="ECO:0000256" key="5">
    <source>
        <dbReference type="SAM" id="SignalP"/>
    </source>
</evidence>
<dbReference type="GO" id="GO:0004497">
    <property type="term" value="F:monooxygenase activity"/>
    <property type="evidence" value="ECO:0007669"/>
    <property type="project" value="UniProtKB-KW"/>
</dbReference>
<evidence type="ECO:0000256" key="4">
    <source>
        <dbReference type="ARBA" id="ARBA00023157"/>
    </source>
</evidence>
<dbReference type="EMBL" id="ML994644">
    <property type="protein sequence ID" value="KAF2183192.1"/>
    <property type="molecule type" value="Genomic_DNA"/>
</dbReference>
<comment type="cofactor">
    <cofactor evidence="1">
        <name>Cu(2+)</name>
        <dbReference type="ChEBI" id="CHEBI:29036"/>
    </cofactor>
</comment>
<keyword evidence="7" id="KW-0503">Monooxygenase</keyword>
<dbReference type="PANTHER" id="PTHR33353:SF34">
    <property type="entry name" value="ENDO-BETA-1,4-GLUCANASE D"/>
    <property type="match status" value="1"/>
</dbReference>
<dbReference type="Pfam" id="PF03443">
    <property type="entry name" value="AA9"/>
    <property type="match status" value="1"/>
</dbReference>
<evidence type="ECO:0000256" key="2">
    <source>
        <dbReference type="ARBA" id="ARBA00004613"/>
    </source>
</evidence>
<keyword evidence="8" id="KW-1185">Reference proteome</keyword>
<reference evidence="7" key="1">
    <citation type="journal article" date="2020" name="Stud. Mycol.">
        <title>101 Dothideomycetes genomes: a test case for predicting lifestyles and emergence of pathogens.</title>
        <authorList>
            <person name="Haridas S."/>
            <person name="Albert R."/>
            <person name="Binder M."/>
            <person name="Bloem J."/>
            <person name="Labutti K."/>
            <person name="Salamov A."/>
            <person name="Andreopoulos B."/>
            <person name="Baker S."/>
            <person name="Barry K."/>
            <person name="Bills G."/>
            <person name="Bluhm B."/>
            <person name="Cannon C."/>
            <person name="Castanera R."/>
            <person name="Culley D."/>
            <person name="Daum C."/>
            <person name="Ezra D."/>
            <person name="Gonzalez J."/>
            <person name="Henrissat B."/>
            <person name="Kuo A."/>
            <person name="Liang C."/>
            <person name="Lipzen A."/>
            <person name="Lutzoni F."/>
            <person name="Magnuson J."/>
            <person name="Mondo S."/>
            <person name="Nolan M."/>
            <person name="Ohm R."/>
            <person name="Pangilinan J."/>
            <person name="Park H.-J."/>
            <person name="Ramirez L."/>
            <person name="Alfaro M."/>
            <person name="Sun H."/>
            <person name="Tritt A."/>
            <person name="Yoshinaga Y."/>
            <person name="Zwiers L.-H."/>
            <person name="Turgeon B."/>
            <person name="Goodwin S."/>
            <person name="Spatafora J."/>
            <person name="Crous P."/>
            <person name="Grigoriev I."/>
        </authorList>
    </citation>
    <scope>NUCLEOTIDE SEQUENCE</scope>
    <source>
        <strain evidence="7">CBS 207.26</strain>
    </source>
</reference>
<gene>
    <name evidence="7" type="ORF">K469DRAFT_786708</name>
</gene>
<keyword evidence="4" id="KW-1015">Disulfide bond</keyword>
<feature type="signal peptide" evidence="5">
    <location>
        <begin position="1"/>
        <end position="19"/>
    </location>
</feature>
<sequence>MWFTYLIPIVASVAPLASAHGRITNITTENGFVYEGWDPEMAFKDTVPPQLAAWSASNLGNIYVTPSSFNNSNITCHKNALPGALHVNTTAGQTLKLRWNEWPVSHKGPVLTYLASCNASCTNVDKDQLKWVKVDQQGWLNSSGWVELGGTWASDVLIANGFTWTVKVPENLAEGAYVLRHEIIALHVANETDGAQAYPQCVNIRVGKGSGTSASGNEFKRIEGGVDGRKLYGAKDKGILVDIHYRIKGYDIPGPAIWNGATTIKQPNEKRRMRKGDGE</sequence>
<evidence type="ECO:0000313" key="8">
    <source>
        <dbReference type="Proteomes" id="UP000800200"/>
    </source>
</evidence>
<evidence type="ECO:0000256" key="1">
    <source>
        <dbReference type="ARBA" id="ARBA00001973"/>
    </source>
</evidence>
<feature type="chain" id="PRO_5025417317" evidence="5">
    <location>
        <begin position="20"/>
        <end position="279"/>
    </location>
</feature>
<dbReference type="AlphaFoldDB" id="A0A6A6DXV2"/>
<keyword evidence="3" id="KW-0964">Secreted</keyword>
<dbReference type="OrthoDB" id="4849160at2759"/>